<protein>
    <submittedName>
        <fullName evidence="2">Helix-turn-helix domain-containing protein</fullName>
    </submittedName>
</protein>
<evidence type="ECO:0000259" key="1">
    <source>
        <dbReference type="Pfam" id="PF13936"/>
    </source>
</evidence>
<organism evidence="2 3">
    <name type="scientific">Parafannyhessea umbonata</name>
    <dbReference type="NCBI Taxonomy" id="604330"/>
    <lineage>
        <taxon>Bacteria</taxon>
        <taxon>Bacillati</taxon>
        <taxon>Actinomycetota</taxon>
        <taxon>Coriobacteriia</taxon>
        <taxon>Coriobacteriales</taxon>
        <taxon>Atopobiaceae</taxon>
        <taxon>Parafannyhessea</taxon>
    </lineage>
</organism>
<dbReference type="Pfam" id="PF13936">
    <property type="entry name" value="HTH_38"/>
    <property type="match status" value="1"/>
</dbReference>
<dbReference type="GO" id="GO:0004803">
    <property type="term" value="F:transposase activity"/>
    <property type="evidence" value="ECO:0007669"/>
    <property type="project" value="TreeGrafter"/>
</dbReference>
<dbReference type="PANTHER" id="PTHR10948:SF23">
    <property type="entry name" value="TRANSPOSASE INSI FOR INSERTION SEQUENCE ELEMENT IS30A-RELATED"/>
    <property type="match status" value="1"/>
</dbReference>
<dbReference type="InterPro" id="IPR051917">
    <property type="entry name" value="Transposase-Integrase"/>
</dbReference>
<dbReference type="InterPro" id="IPR025246">
    <property type="entry name" value="IS30-like_HTH"/>
</dbReference>
<evidence type="ECO:0000313" key="3">
    <source>
        <dbReference type="Proteomes" id="UP000434342"/>
    </source>
</evidence>
<dbReference type="Proteomes" id="UP000434342">
    <property type="component" value="Unassembled WGS sequence"/>
</dbReference>
<proteinExistence type="predicted"/>
<dbReference type="EMBL" id="VUND01000001">
    <property type="protein sequence ID" value="MST60232.1"/>
    <property type="molecule type" value="Genomic_DNA"/>
</dbReference>
<name>A0A6N7X7K0_9ACTN</name>
<dbReference type="GO" id="GO:0005829">
    <property type="term" value="C:cytosol"/>
    <property type="evidence" value="ECO:0007669"/>
    <property type="project" value="TreeGrafter"/>
</dbReference>
<dbReference type="PANTHER" id="PTHR10948">
    <property type="entry name" value="TRANSPOSASE"/>
    <property type="match status" value="1"/>
</dbReference>
<dbReference type="AlphaFoldDB" id="A0A6N7X7K0"/>
<comment type="caution">
    <text evidence="2">The sequence shown here is derived from an EMBL/GenBank/DDBJ whole genome shotgun (WGS) entry which is preliminary data.</text>
</comment>
<sequence length="447" mass="49840">MRERCGRKHMDKDSRLIIEEGIAGGKSARRIAKEAGVSPSTVVREARSNRTVSERGSRQGANLSVRCVHRKDCTMSGTACPTCTGLLVLCRDCRTRSCIDHCREYERRMCPKTGTWPYVCPPSCSKKAYCGFPTCRYRAEEAQAAYEERLRSSRTGIDADEEELERIKAIVVPLVRQGHSFEAICIAHGDELGVCPRTLYSWQEKGILGTADIELPGKVRMRPRKRARPKGRPRIDRSGREYADFLSLPLADKVRAVQCDSVEGMQSNAHDILSMHLVARHFQLYLRKRHADAAATVAAIDRVEAAMGSCAAFEAAFGILLLDRGIEFDDFEGIERSMLEPGRRRCRVFWCDPQESNQKSECERNHEQLRRILPKRHADMDALSDADVALACSHVNSYPLAGMQDICPFGGLGELVPAAALARLGVVRLPSDEVVLKPSLLGHAYVK</sequence>
<feature type="domain" description="Transposase IS30-like HTH" evidence="1">
    <location>
        <begin position="7"/>
        <end position="45"/>
    </location>
</feature>
<evidence type="ECO:0000313" key="2">
    <source>
        <dbReference type="EMBL" id="MST60232.1"/>
    </source>
</evidence>
<reference evidence="2 3" key="1">
    <citation type="submission" date="2019-08" db="EMBL/GenBank/DDBJ databases">
        <title>In-depth cultivation of the pig gut microbiome towards novel bacterial diversity and tailored functional studies.</title>
        <authorList>
            <person name="Wylensek D."/>
            <person name="Hitch T.C.A."/>
            <person name="Clavel T."/>
        </authorList>
    </citation>
    <scope>NUCLEOTIDE SEQUENCE [LARGE SCALE GENOMIC DNA]</scope>
    <source>
        <strain evidence="2 3">WB01_CNA04</strain>
    </source>
</reference>
<gene>
    <name evidence="2" type="ORF">FYJ69_04805</name>
</gene>
<accession>A0A6N7X7K0</accession>
<dbReference type="GO" id="GO:0032196">
    <property type="term" value="P:transposition"/>
    <property type="evidence" value="ECO:0007669"/>
    <property type="project" value="TreeGrafter"/>
</dbReference>